<keyword evidence="2" id="KW-1185">Reference proteome</keyword>
<dbReference type="AlphaFoldDB" id="A0A285P9X8"/>
<reference evidence="2" key="1">
    <citation type="submission" date="2017-09" db="EMBL/GenBank/DDBJ databases">
        <authorList>
            <person name="Varghese N."/>
            <person name="Submissions S."/>
        </authorList>
    </citation>
    <scope>NUCLEOTIDE SEQUENCE [LARGE SCALE GENOMIC DNA]</scope>
    <source>
        <strain evidence="2">CGMCC 1.8913</strain>
    </source>
</reference>
<evidence type="ECO:0000313" key="1">
    <source>
        <dbReference type="EMBL" id="SNZ18238.1"/>
    </source>
</evidence>
<organism evidence="1 2">
    <name type="scientific">Terribacillus aidingensis</name>
    <dbReference type="NCBI Taxonomy" id="586416"/>
    <lineage>
        <taxon>Bacteria</taxon>
        <taxon>Bacillati</taxon>
        <taxon>Bacillota</taxon>
        <taxon>Bacilli</taxon>
        <taxon>Bacillales</taxon>
        <taxon>Bacillaceae</taxon>
        <taxon>Terribacillus</taxon>
    </lineage>
</organism>
<gene>
    <name evidence="1" type="ORF">SAMN05421503_3538</name>
</gene>
<dbReference type="Proteomes" id="UP000219356">
    <property type="component" value="Unassembled WGS sequence"/>
</dbReference>
<dbReference type="EMBL" id="OBEK01000009">
    <property type="protein sequence ID" value="SNZ18238.1"/>
    <property type="molecule type" value="Genomic_DNA"/>
</dbReference>
<proteinExistence type="predicted"/>
<accession>A0A285P9X8</accession>
<protein>
    <submittedName>
        <fullName evidence="1">Uncharacterized protein</fullName>
    </submittedName>
</protein>
<name>A0A285P9X8_9BACI</name>
<sequence length="58" mass="6741">MVSAIFYKGKTNSCSNIWNGCYFYAIIYTNDDKIVSNYVKSSQPPVEMTIILRYIYRG</sequence>
<evidence type="ECO:0000313" key="2">
    <source>
        <dbReference type="Proteomes" id="UP000219356"/>
    </source>
</evidence>